<evidence type="ECO:0000313" key="4">
    <source>
        <dbReference type="EMBL" id="KAJ3689372.1"/>
    </source>
</evidence>
<protein>
    <recommendedName>
        <fullName evidence="3">Serine/threonine-protein phosphatase 4 regulatory subunit 3-like central domain-containing protein</fullName>
    </recommendedName>
</protein>
<dbReference type="Proteomes" id="UP001210211">
    <property type="component" value="Unassembled WGS sequence"/>
</dbReference>
<comment type="caution">
    <text evidence="4">The sequence shown here is derived from an EMBL/GenBank/DDBJ whole genome shotgun (WGS) entry which is preliminary data.</text>
</comment>
<accession>A0AAD6EM25</accession>
<dbReference type="GO" id="GO:0005654">
    <property type="term" value="C:nucleoplasm"/>
    <property type="evidence" value="ECO:0007669"/>
    <property type="project" value="TreeGrafter"/>
</dbReference>
<dbReference type="GO" id="GO:0030289">
    <property type="term" value="C:protein phosphatase 4 complex"/>
    <property type="evidence" value="ECO:0007669"/>
    <property type="project" value="TreeGrafter"/>
</dbReference>
<sequence length="442" mass="50625">MSPSKAGLFFQAQGTKKLGLLIFDGHHKKPSFFELLPDNTYKRPRGNIVEWWQPTSLVDATSPEGPLYPGSSYLRELPSVDLSSLDLLLKNDFLPKLMDLFKICEDSKNIHGLHLIYGLVQSIILLSNIPVFDRLFSGKCLMGVVGALEYNPEEPKAQNHRCRLEKVVNEHVIYKEALPVKDQSGFTKLCRSYGVDYIKDVILPGTLDEVTIASLSLFVYANNVMLYSSLKDDSCFIRELLAKLKSDGISPDSQRDLVLLLCELWSFSESTKSTQISDFWWGIIDGKTYNITVTVMQTIIAQNDEHWIHRVVKNNLLRLVIEIFCEVGNRTNVFHDGVLQLLEYIAKGDMKVLVIYLWEMFSEKLKKFNMLPSIQALKIKYKRLEDSEQKTEFNIAKGPASNKAEERDLDKLAAEGDFKEEDMWTHVLSFYKKIIHEKEKVD</sequence>
<name>A0AAD6EM25_9POAL</name>
<organism evidence="4 5">
    <name type="scientific">Rhynchospora tenuis</name>
    <dbReference type="NCBI Taxonomy" id="198213"/>
    <lineage>
        <taxon>Eukaryota</taxon>
        <taxon>Viridiplantae</taxon>
        <taxon>Streptophyta</taxon>
        <taxon>Embryophyta</taxon>
        <taxon>Tracheophyta</taxon>
        <taxon>Spermatophyta</taxon>
        <taxon>Magnoliopsida</taxon>
        <taxon>Liliopsida</taxon>
        <taxon>Poales</taxon>
        <taxon>Cyperaceae</taxon>
        <taxon>Cyperoideae</taxon>
        <taxon>Rhynchosporeae</taxon>
        <taxon>Rhynchospora</taxon>
    </lineage>
</organism>
<evidence type="ECO:0000259" key="3">
    <source>
        <dbReference type="Pfam" id="PF04802"/>
    </source>
</evidence>
<reference evidence="4 5" key="1">
    <citation type="journal article" date="2022" name="Cell">
        <title>Repeat-based holocentromeres influence genome architecture and karyotype evolution.</title>
        <authorList>
            <person name="Hofstatter P.G."/>
            <person name="Thangavel G."/>
            <person name="Lux T."/>
            <person name="Neumann P."/>
            <person name="Vondrak T."/>
            <person name="Novak P."/>
            <person name="Zhang M."/>
            <person name="Costa L."/>
            <person name="Castellani M."/>
            <person name="Scott A."/>
            <person name="Toegelov H."/>
            <person name="Fuchs J."/>
            <person name="Mata-Sucre Y."/>
            <person name="Dias Y."/>
            <person name="Vanzela A.L.L."/>
            <person name="Huettel B."/>
            <person name="Almeida C.C.S."/>
            <person name="Simkova H."/>
            <person name="Souza G."/>
            <person name="Pedrosa-Harand A."/>
            <person name="Macas J."/>
            <person name="Mayer K.F.X."/>
            <person name="Houben A."/>
            <person name="Marques A."/>
        </authorList>
    </citation>
    <scope>NUCLEOTIDE SEQUENCE [LARGE SCALE GENOMIC DNA]</scope>
    <source>
        <strain evidence="4">RhyTen1mFocal</strain>
    </source>
</reference>
<evidence type="ECO:0000256" key="1">
    <source>
        <dbReference type="ARBA" id="ARBA00004123"/>
    </source>
</evidence>
<feature type="domain" description="Serine/threonine-protein phosphatase 4 regulatory subunit 3-like central" evidence="3">
    <location>
        <begin position="86"/>
        <end position="280"/>
    </location>
</feature>
<dbReference type="InterPro" id="IPR051137">
    <property type="entry name" value="PP4R3-like"/>
</dbReference>
<keyword evidence="5" id="KW-1185">Reference proteome</keyword>
<dbReference type="PANTHER" id="PTHR23318">
    <property type="entry name" value="ATP SYNTHASE GAMMA-RELATED"/>
    <property type="match status" value="1"/>
</dbReference>
<dbReference type="AlphaFoldDB" id="A0AAD6EM25"/>
<evidence type="ECO:0000313" key="5">
    <source>
        <dbReference type="Proteomes" id="UP001210211"/>
    </source>
</evidence>
<proteinExistence type="predicted"/>
<dbReference type="InterPro" id="IPR006887">
    <property type="entry name" value="P4R3-like_central_dom"/>
</dbReference>
<feature type="domain" description="Serine/threonine-protein phosphatase 4 regulatory subunit 3-like central" evidence="3">
    <location>
        <begin position="294"/>
        <end position="382"/>
    </location>
</feature>
<evidence type="ECO:0000256" key="2">
    <source>
        <dbReference type="ARBA" id="ARBA00023242"/>
    </source>
</evidence>
<dbReference type="PANTHER" id="PTHR23318:SF0">
    <property type="entry name" value="SERINE_THREONINE-PROTEIN PHOSPHATASE 4 REGULATORY SUBUNIT 3"/>
    <property type="match status" value="1"/>
</dbReference>
<gene>
    <name evidence="4" type="ORF">LUZ61_018536</name>
</gene>
<dbReference type="EMBL" id="JAMRDG010000002">
    <property type="protein sequence ID" value="KAJ3689372.1"/>
    <property type="molecule type" value="Genomic_DNA"/>
</dbReference>
<keyword evidence="2" id="KW-0539">Nucleus</keyword>
<comment type="subcellular location">
    <subcellularLocation>
        <location evidence="1">Nucleus</location>
    </subcellularLocation>
</comment>
<dbReference type="Pfam" id="PF04802">
    <property type="entry name" value="PP4R3"/>
    <property type="match status" value="2"/>
</dbReference>
<dbReference type="GO" id="GO:0072542">
    <property type="term" value="F:protein phosphatase activator activity"/>
    <property type="evidence" value="ECO:0007669"/>
    <property type="project" value="TreeGrafter"/>
</dbReference>